<dbReference type="GO" id="GO:1902201">
    <property type="term" value="P:negative regulation of bacterial-type flagellum-dependent cell motility"/>
    <property type="evidence" value="ECO:0007669"/>
    <property type="project" value="TreeGrafter"/>
</dbReference>
<sequence>MTQPVAPGDALARGLGAPYHRLLDWMRPRDVTVAARTVSVLIAVGVAVTVLTLPLQPGTNRPTDPAVLALAALALFTAALMAVASWFFDQASRLAWALCPVTAIAVIVFVDLATHDASVSAQIFFVFPAVYGAALLRRPGAIVMTALCLLGEVVVVFSQLGAREAVLDTAYMASALVTMSYLLVRSGERQDALVTELARLAAIDPLTGLVTRRAFDEALDGALTRPEGDEGTSLVLLDVDEFKSVNDRYGHPGGDQVLVQLSGLLVEASRRGDVVCRLGGDELAVLLPRCTIDVALRRAEDIAELVRAHGFDLGAGDLVKVSVSAGLAHAPTHGSAPEELYAAADAALYQAKRGGRDRVVAHPLPV</sequence>
<name>A0A6G6WGG5_9ACTN</name>
<feature type="transmembrane region" description="Helical" evidence="1">
    <location>
        <begin position="94"/>
        <end position="113"/>
    </location>
</feature>
<dbReference type="CDD" id="cd01949">
    <property type="entry name" value="GGDEF"/>
    <property type="match status" value="1"/>
</dbReference>
<dbReference type="RefSeq" id="WP_165235311.1">
    <property type="nucleotide sequence ID" value="NZ_CP049257.1"/>
</dbReference>
<dbReference type="GO" id="GO:0043709">
    <property type="term" value="P:cell adhesion involved in single-species biofilm formation"/>
    <property type="evidence" value="ECO:0007669"/>
    <property type="project" value="TreeGrafter"/>
</dbReference>
<dbReference type="SUPFAM" id="SSF55073">
    <property type="entry name" value="Nucleotide cyclase"/>
    <property type="match status" value="1"/>
</dbReference>
<gene>
    <name evidence="3" type="ORF">G5V58_17025</name>
</gene>
<keyword evidence="1" id="KW-0472">Membrane</keyword>
<dbReference type="Pfam" id="PF00990">
    <property type="entry name" value="GGDEF"/>
    <property type="match status" value="1"/>
</dbReference>
<feature type="transmembrane region" description="Helical" evidence="1">
    <location>
        <begin position="33"/>
        <end position="55"/>
    </location>
</feature>
<dbReference type="GO" id="GO:0005886">
    <property type="term" value="C:plasma membrane"/>
    <property type="evidence" value="ECO:0007669"/>
    <property type="project" value="TreeGrafter"/>
</dbReference>
<evidence type="ECO:0000313" key="3">
    <source>
        <dbReference type="EMBL" id="QIG44247.1"/>
    </source>
</evidence>
<dbReference type="EMBL" id="CP049257">
    <property type="protein sequence ID" value="QIG44247.1"/>
    <property type="molecule type" value="Genomic_DNA"/>
</dbReference>
<dbReference type="PANTHER" id="PTHR45138:SF9">
    <property type="entry name" value="DIGUANYLATE CYCLASE DGCM-RELATED"/>
    <property type="match status" value="1"/>
</dbReference>
<evidence type="ECO:0000256" key="1">
    <source>
        <dbReference type="SAM" id="Phobius"/>
    </source>
</evidence>
<feature type="transmembrane region" description="Helical" evidence="1">
    <location>
        <begin position="119"/>
        <end position="136"/>
    </location>
</feature>
<dbReference type="PANTHER" id="PTHR45138">
    <property type="entry name" value="REGULATORY COMPONENTS OF SENSORY TRANSDUCTION SYSTEM"/>
    <property type="match status" value="1"/>
</dbReference>
<dbReference type="InterPro" id="IPR000160">
    <property type="entry name" value="GGDEF_dom"/>
</dbReference>
<dbReference type="Gene3D" id="3.30.70.270">
    <property type="match status" value="1"/>
</dbReference>
<evidence type="ECO:0000313" key="4">
    <source>
        <dbReference type="Proteomes" id="UP000502996"/>
    </source>
</evidence>
<proteinExistence type="predicted"/>
<accession>A0A6G6WGG5</accession>
<dbReference type="SMART" id="SM00267">
    <property type="entry name" value="GGDEF"/>
    <property type="match status" value="1"/>
</dbReference>
<dbReference type="InterPro" id="IPR029787">
    <property type="entry name" value="Nucleotide_cyclase"/>
</dbReference>
<dbReference type="NCBIfam" id="TIGR00254">
    <property type="entry name" value="GGDEF"/>
    <property type="match status" value="1"/>
</dbReference>
<dbReference type="AlphaFoldDB" id="A0A6G6WGG5"/>
<protein>
    <submittedName>
        <fullName evidence="3">GGDEF domain-containing protein</fullName>
    </submittedName>
</protein>
<keyword evidence="1" id="KW-0812">Transmembrane</keyword>
<dbReference type="FunFam" id="3.30.70.270:FF:000001">
    <property type="entry name" value="Diguanylate cyclase domain protein"/>
    <property type="match status" value="1"/>
</dbReference>
<feature type="transmembrane region" description="Helical" evidence="1">
    <location>
        <begin position="141"/>
        <end position="160"/>
    </location>
</feature>
<evidence type="ECO:0000259" key="2">
    <source>
        <dbReference type="PROSITE" id="PS50887"/>
    </source>
</evidence>
<feature type="transmembrane region" description="Helical" evidence="1">
    <location>
        <begin position="67"/>
        <end position="87"/>
    </location>
</feature>
<keyword evidence="4" id="KW-1185">Reference proteome</keyword>
<dbReference type="InterPro" id="IPR050469">
    <property type="entry name" value="Diguanylate_Cyclase"/>
</dbReference>
<dbReference type="Proteomes" id="UP000502996">
    <property type="component" value="Chromosome"/>
</dbReference>
<dbReference type="GO" id="GO:0052621">
    <property type="term" value="F:diguanylate cyclase activity"/>
    <property type="evidence" value="ECO:0007669"/>
    <property type="project" value="TreeGrafter"/>
</dbReference>
<keyword evidence="1" id="KW-1133">Transmembrane helix</keyword>
<dbReference type="InterPro" id="IPR043128">
    <property type="entry name" value="Rev_trsase/Diguanyl_cyclase"/>
</dbReference>
<reference evidence="3 4" key="1">
    <citation type="submission" date="2020-02" db="EMBL/GenBank/DDBJ databases">
        <title>Full genome sequence of Nocardioides sp. R-3366.</title>
        <authorList>
            <person name="Im W.-T."/>
        </authorList>
    </citation>
    <scope>NUCLEOTIDE SEQUENCE [LARGE SCALE GENOMIC DNA]</scope>
    <source>
        <strain evidence="3 4">R-3366</strain>
    </source>
</reference>
<dbReference type="PROSITE" id="PS50887">
    <property type="entry name" value="GGDEF"/>
    <property type="match status" value="1"/>
</dbReference>
<dbReference type="KEGG" id="nano:G5V58_17025"/>
<feature type="domain" description="GGDEF" evidence="2">
    <location>
        <begin position="230"/>
        <end position="364"/>
    </location>
</feature>
<organism evidence="3 4">
    <name type="scientific">Nocardioides anomalus</name>
    <dbReference type="NCBI Taxonomy" id="2712223"/>
    <lineage>
        <taxon>Bacteria</taxon>
        <taxon>Bacillati</taxon>
        <taxon>Actinomycetota</taxon>
        <taxon>Actinomycetes</taxon>
        <taxon>Propionibacteriales</taxon>
        <taxon>Nocardioidaceae</taxon>
        <taxon>Nocardioides</taxon>
    </lineage>
</organism>